<dbReference type="EMBL" id="CM041549">
    <property type="protein sequence ID" value="KAI3357741.1"/>
    <property type="molecule type" value="Genomic_DNA"/>
</dbReference>
<reference evidence="1" key="1">
    <citation type="submission" date="2022-04" db="EMBL/GenBank/DDBJ databases">
        <title>Jade perch genome.</title>
        <authorList>
            <person name="Chao B."/>
        </authorList>
    </citation>
    <scope>NUCLEOTIDE SEQUENCE</scope>
    <source>
        <strain evidence="1">CB-2022</strain>
    </source>
</reference>
<dbReference type="Proteomes" id="UP000831701">
    <property type="component" value="Chromosome 19"/>
</dbReference>
<feature type="non-terminal residue" evidence="1">
    <location>
        <position position="1"/>
    </location>
</feature>
<gene>
    <name evidence="1" type="ORF">L3Q82_016146</name>
</gene>
<comment type="caution">
    <text evidence="1">The sequence shown here is derived from an EMBL/GenBank/DDBJ whole genome shotgun (WGS) entry which is preliminary data.</text>
</comment>
<evidence type="ECO:0000313" key="2">
    <source>
        <dbReference type="Proteomes" id="UP000831701"/>
    </source>
</evidence>
<name>A0ACB8VQJ2_9TELE</name>
<accession>A0ACB8VQJ2</accession>
<keyword evidence="2" id="KW-1185">Reference proteome</keyword>
<evidence type="ECO:0000313" key="1">
    <source>
        <dbReference type="EMBL" id="KAI3357741.1"/>
    </source>
</evidence>
<organism evidence="1 2">
    <name type="scientific">Scortum barcoo</name>
    <name type="common">barcoo grunter</name>
    <dbReference type="NCBI Taxonomy" id="214431"/>
    <lineage>
        <taxon>Eukaryota</taxon>
        <taxon>Metazoa</taxon>
        <taxon>Chordata</taxon>
        <taxon>Craniata</taxon>
        <taxon>Vertebrata</taxon>
        <taxon>Euteleostomi</taxon>
        <taxon>Actinopterygii</taxon>
        <taxon>Neopterygii</taxon>
        <taxon>Teleostei</taxon>
        <taxon>Neoteleostei</taxon>
        <taxon>Acanthomorphata</taxon>
        <taxon>Eupercaria</taxon>
        <taxon>Centrarchiformes</taxon>
        <taxon>Terapontoidei</taxon>
        <taxon>Terapontidae</taxon>
        <taxon>Scortum</taxon>
    </lineage>
</organism>
<protein>
    <submittedName>
        <fullName evidence="1">Uncharacterized protein</fullName>
    </submittedName>
</protein>
<proteinExistence type="predicted"/>
<sequence>DVLTLLSLCFTLSIVTGGLLHHWLAKTLKYNHEASVQTACVYSVAAFLVSFLCHPLRCVLTMTLPTVCTKEGRRLLISASIMILVFNVVPNITANMGAVTRFLKCTAEGFTKTLLNSSEPLNAAKRDLVEETIKVRRENLSIVTNLRKLDHYTHVDVSEVRSRFANMIGQIEVNFSHARNLLKEYKLLSNRILAAIFVALLIFESARYLKSYLTSIQFDNGHISKEVIVPWLLDFPPTTAGISVNYKVQWFPPASCIIPHSCITRELTNFHRDYMWTLNPEPSLCDVTTSAPNPGVTLLLGFLWLYLGINVSSCSITAFTIERYIAICHSIKAQFICTVSRAKKIIAGVWVFTSLYCIMWFFLVDTNETVYANGVVVTCGYRVSRSFYMPIYFLDFTLFYVIPLTVATVLYGLIARILFMSPLPSHLNDRAGGGSVHQGHSNSTNKANKSAVSARKQITKMLAVVVVLFALLWMPYRTLVVVNSFIDPPYHNTWFLLFCRMCIYTNSAINPIIYNLMSQKFRVAFKKLCNCNWRHKEKAAEYNVPMYYSVMKDSSHESNELVTEQEEVSGQTKKVNERNDDASTFSIS</sequence>